<dbReference type="CTD" id="9809093"/>
<evidence type="ECO:0000313" key="2">
    <source>
        <dbReference type="EMBL" id="EFP01707.1"/>
    </source>
</evidence>
<evidence type="ECO:0000313" key="3">
    <source>
        <dbReference type="Proteomes" id="UP000008281"/>
    </source>
</evidence>
<dbReference type="Proteomes" id="UP000008281">
    <property type="component" value="Unassembled WGS sequence"/>
</dbReference>
<dbReference type="OMA" id="VEIECKM"/>
<dbReference type="PROSITE" id="PS50181">
    <property type="entry name" value="FBOX"/>
    <property type="match status" value="1"/>
</dbReference>
<dbReference type="OrthoDB" id="3256413at2759"/>
<evidence type="ECO:0000259" key="1">
    <source>
        <dbReference type="PROSITE" id="PS50181"/>
    </source>
</evidence>
<protein>
    <recommendedName>
        <fullName evidence="1">F-box domain-containing protein</fullName>
    </recommendedName>
</protein>
<dbReference type="InterPro" id="IPR001810">
    <property type="entry name" value="F-box_dom"/>
</dbReference>
<keyword evidence="3" id="KW-1185">Reference proteome</keyword>
<dbReference type="PANTHER" id="PTHR23014:SF1">
    <property type="entry name" value="DUF38 DOMAIN-CONTAINING PROTEIN-RELATED"/>
    <property type="match status" value="1"/>
</dbReference>
<gene>
    <name evidence="2" type="ORF">CRE_23339</name>
</gene>
<proteinExistence type="predicted"/>
<dbReference type="RefSeq" id="XP_003104554.2">
    <property type="nucleotide sequence ID" value="XM_003104506.2"/>
</dbReference>
<dbReference type="SMART" id="SM00256">
    <property type="entry name" value="FBOX"/>
    <property type="match status" value="1"/>
</dbReference>
<feature type="domain" description="F-box" evidence="1">
    <location>
        <begin position="4"/>
        <end position="53"/>
    </location>
</feature>
<reference evidence="2" key="1">
    <citation type="submission" date="2007-07" db="EMBL/GenBank/DDBJ databases">
        <title>PCAP assembly of the Caenorhabditis remanei genome.</title>
        <authorList>
            <consortium name="The Caenorhabditis remanei Sequencing Consortium"/>
            <person name="Wilson R.K."/>
        </authorList>
    </citation>
    <scope>NUCLEOTIDE SEQUENCE [LARGE SCALE GENOMIC DNA]</scope>
    <source>
        <strain evidence="2">PB4641</strain>
    </source>
</reference>
<sequence length="333" mass="39381">MTSKTLLVDFPAIIKSKVLENLDVFSILKLRKVCNNLRQFIDKNPPKPNWNVTVSTCSDFISIEFASPKWLNISFKQYENICIMSWRNDHVCKSLQFQDESYIEVFSRELGLIMKHHSTGVLKSFSINQYEEKDGEQVLEQLTKIGCVSTDEVVFENCTLDQIAEYFPFFNSNHLYKIRVKDDFEQEKKDQENDIRTLNFQEIRQLDQWKNSKHVKVEVNDFHVRIQDFLHFEKVEIECKMMTVQDFILLKENFLTSSTLTSFDIQMDDDFDDRRQLYASFGLPSLPVDEDEKWFFRIPENRKVLSVTLTEADEFLFRKIDIQDVPKGAEIKN</sequence>
<name>E3MGY4_CAERE</name>
<dbReference type="Pfam" id="PF00646">
    <property type="entry name" value="F-box"/>
    <property type="match status" value="1"/>
</dbReference>
<dbReference type="EMBL" id="DS268444">
    <property type="protein sequence ID" value="EFP01707.1"/>
    <property type="molecule type" value="Genomic_DNA"/>
</dbReference>
<dbReference type="InterPro" id="IPR002900">
    <property type="entry name" value="DUF38/FTH_CAE_spp"/>
</dbReference>
<organism evidence="3">
    <name type="scientific">Caenorhabditis remanei</name>
    <name type="common">Caenorhabditis vulgaris</name>
    <dbReference type="NCBI Taxonomy" id="31234"/>
    <lineage>
        <taxon>Eukaryota</taxon>
        <taxon>Metazoa</taxon>
        <taxon>Ecdysozoa</taxon>
        <taxon>Nematoda</taxon>
        <taxon>Chromadorea</taxon>
        <taxon>Rhabditida</taxon>
        <taxon>Rhabditina</taxon>
        <taxon>Rhabditomorpha</taxon>
        <taxon>Rhabditoidea</taxon>
        <taxon>Rhabditidae</taxon>
        <taxon>Peloderinae</taxon>
        <taxon>Caenorhabditis</taxon>
    </lineage>
</organism>
<dbReference type="FunCoup" id="E3MGY4">
    <property type="interactions" value="1561"/>
</dbReference>
<dbReference type="HOGENOM" id="CLU_030831_0_3_1"/>
<dbReference type="GeneID" id="9809093"/>
<dbReference type="PANTHER" id="PTHR23014">
    <property type="entry name" value="F-BOX A PROTEIN"/>
    <property type="match status" value="1"/>
</dbReference>
<dbReference type="Pfam" id="PF01827">
    <property type="entry name" value="FTH"/>
    <property type="match status" value="1"/>
</dbReference>
<accession>E3MGY4</accession>
<dbReference type="AlphaFoldDB" id="E3MGY4"/>
<dbReference type="KEGG" id="crq:GCK72_021463"/>
<dbReference type="InParanoid" id="E3MGY4"/>
<dbReference type="CDD" id="cd22150">
    <property type="entry name" value="F-box_CeFBXA-like"/>
    <property type="match status" value="1"/>
</dbReference>